<dbReference type="SUPFAM" id="SSF53756">
    <property type="entry name" value="UDP-Glycosyltransferase/glycogen phosphorylase"/>
    <property type="match status" value="1"/>
</dbReference>
<dbReference type="Proteomes" id="UP000030528">
    <property type="component" value="Unassembled WGS sequence"/>
</dbReference>
<evidence type="ECO:0000313" key="3">
    <source>
        <dbReference type="EMBL" id="KGX89292.1"/>
    </source>
</evidence>
<keyword evidence="3" id="KW-0808">Transferase</keyword>
<dbReference type="RefSeq" id="WP_026801766.1">
    <property type="nucleotide sequence ID" value="NZ_AULI01000024.1"/>
</dbReference>
<reference evidence="3 4" key="1">
    <citation type="submission" date="2013-08" db="EMBL/GenBank/DDBJ databases">
        <authorList>
            <person name="Huang J."/>
            <person name="Wang G."/>
        </authorList>
    </citation>
    <scope>NUCLEOTIDE SEQUENCE [LARGE SCALE GENOMIC DNA]</scope>
    <source>
        <strain evidence="3 4">JSM 076056</strain>
    </source>
</reference>
<keyword evidence="4" id="KW-1185">Reference proteome</keyword>
<evidence type="ECO:0000259" key="1">
    <source>
        <dbReference type="Pfam" id="PF00534"/>
    </source>
</evidence>
<proteinExistence type="predicted"/>
<protein>
    <submittedName>
        <fullName evidence="3">Glycosyl transferase family 1</fullName>
    </submittedName>
</protein>
<dbReference type="InterPro" id="IPR047691">
    <property type="entry name" value="PelF-like"/>
</dbReference>
<evidence type="ECO:0000259" key="2">
    <source>
        <dbReference type="Pfam" id="PF11997"/>
    </source>
</evidence>
<dbReference type="Gene3D" id="3.40.50.2000">
    <property type="entry name" value="Glycogen Phosphorylase B"/>
    <property type="match status" value="2"/>
</dbReference>
<dbReference type="EMBL" id="AVPE01000024">
    <property type="protein sequence ID" value="KGX89292.1"/>
    <property type="molecule type" value="Genomic_DNA"/>
</dbReference>
<feature type="domain" description="DUF3492" evidence="2">
    <location>
        <begin position="1"/>
        <end position="253"/>
    </location>
</feature>
<sequence>MKIGILVEGSYPYVSGGVSSWVQTLIQRMPQHDFEIIAITPNDMSETDYRYTLPSNVSGVTTLPLLTQEAKGRKKIHFTEAEQRQLTSWFMLEDIPDHALRIMKEKITQPERFFSSKLFWQLLQDSYEKEEQSSSFIDYFWMWRGMYSPVLELMQRDVPKVDLIHAASTGYAGLLAARMKQEQQIPFIITEHGIYSREREEEILQANWIPDYYKERWIAFFHHLSKQAYCEADDIITLFDRNGEHQLEIGAPQNKQRIIPNGIHYEALSQLEHQSPKENVLRIGAIVRVVPIKDIKTMINAAKLLHDDGVPFELTIMGPLDEDDEYAEECQQMIEQYGLMNEVSLIGRVNISNYLPHFDIGLLTSISEGQPLALLEGMAAGLPFIATDVGACSELIEGRDDDPFGPAGFLVSPVDSMQVANYCKWFYKHPEETRQLGLNGQRRTETYYQIHQVIEAYDALYEERRNYNGRDWI</sequence>
<dbReference type="PANTHER" id="PTHR12526">
    <property type="entry name" value="GLYCOSYLTRANSFERASE"/>
    <property type="match status" value="1"/>
</dbReference>
<dbReference type="GO" id="GO:0016757">
    <property type="term" value="F:glycosyltransferase activity"/>
    <property type="evidence" value="ECO:0007669"/>
    <property type="project" value="InterPro"/>
</dbReference>
<dbReference type="Pfam" id="PF11997">
    <property type="entry name" value="DUF3492"/>
    <property type="match status" value="1"/>
</dbReference>
<organism evidence="3 4">
    <name type="scientific">Pontibacillus halophilus JSM 076056 = DSM 19796</name>
    <dbReference type="NCBI Taxonomy" id="1385510"/>
    <lineage>
        <taxon>Bacteria</taxon>
        <taxon>Bacillati</taxon>
        <taxon>Bacillota</taxon>
        <taxon>Bacilli</taxon>
        <taxon>Bacillales</taxon>
        <taxon>Bacillaceae</taxon>
        <taxon>Pontibacillus</taxon>
    </lineage>
</organism>
<dbReference type="NCBIfam" id="NF038011">
    <property type="entry name" value="PelF"/>
    <property type="match status" value="1"/>
</dbReference>
<feature type="domain" description="Glycosyl transferase family 1" evidence="1">
    <location>
        <begin position="280"/>
        <end position="442"/>
    </location>
</feature>
<dbReference type="InterPro" id="IPR001296">
    <property type="entry name" value="Glyco_trans_1"/>
</dbReference>
<name>A0A0A5I0B2_9BACI</name>
<evidence type="ECO:0000313" key="4">
    <source>
        <dbReference type="Proteomes" id="UP000030528"/>
    </source>
</evidence>
<dbReference type="InterPro" id="IPR022622">
    <property type="entry name" value="DUF3492"/>
</dbReference>
<dbReference type="Pfam" id="PF00534">
    <property type="entry name" value="Glycos_transf_1"/>
    <property type="match status" value="1"/>
</dbReference>
<dbReference type="eggNOG" id="COG0438">
    <property type="taxonomic scope" value="Bacteria"/>
</dbReference>
<dbReference type="PANTHER" id="PTHR12526:SF608">
    <property type="entry name" value="PELF"/>
    <property type="match status" value="1"/>
</dbReference>
<dbReference type="OrthoDB" id="9772485at2"/>
<gene>
    <name evidence="3" type="ORF">N781_09330</name>
</gene>
<dbReference type="STRING" id="1385510.GCA_000425205_03592"/>
<comment type="caution">
    <text evidence="3">The sequence shown here is derived from an EMBL/GenBank/DDBJ whole genome shotgun (WGS) entry which is preliminary data.</text>
</comment>
<accession>A0A0A5I0B2</accession>
<dbReference type="AlphaFoldDB" id="A0A0A5I0B2"/>